<keyword evidence="1" id="KW-1133">Transmembrane helix</keyword>
<protein>
    <submittedName>
        <fullName evidence="2">Uncharacterized protein</fullName>
    </submittedName>
</protein>
<evidence type="ECO:0000313" key="4">
    <source>
        <dbReference type="Proteomes" id="UP001497457"/>
    </source>
</evidence>
<keyword evidence="1" id="KW-0812">Transmembrane</keyword>
<dbReference type="Proteomes" id="UP001497457">
    <property type="component" value="Chromosome 18b"/>
</dbReference>
<reference evidence="2 4" key="2">
    <citation type="submission" date="2024-10" db="EMBL/GenBank/DDBJ databases">
        <authorList>
            <person name="Ryan C."/>
        </authorList>
    </citation>
    <scope>NUCLEOTIDE SEQUENCE [LARGE SCALE GENOMIC DNA]</scope>
</reference>
<name>A0ABC8YUY9_9POAL</name>
<keyword evidence="1" id="KW-0472">Membrane</keyword>
<evidence type="ECO:0000313" key="3">
    <source>
        <dbReference type="EMBL" id="CAL4954960.1"/>
    </source>
</evidence>
<keyword evidence="4" id="KW-1185">Reference proteome</keyword>
<feature type="transmembrane region" description="Helical" evidence="1">
    <location>
        <begin position="134"/>
        <end position="153"/>
    </location>
</feature>
<feature type="transmembrane region" description="Helical" evidence="1">
    <location>
        <begin position="165"/>
        <end position="181"/>
    </location>
</feature>
<reference evidence="4" key="1">
    <citation type="submission" date="2024-06" db="EMBL/GenBank/DDBJ databases">
        <authorList>
            <person name="Ryan C."/>
        </authorList>
    </citation>
    <scope>NUCLEOTIDE SEQUENCE [LARGE SCALE GENOMIC DNA]</scope>
</reference>
<dbReference type="EMBL" id="OZ075128">
    <property type="protein sequence ID" value="CAL4954960.1"/>
    <property type="molecule type" value="Genomic_DNA"/>
</dbReference>
<sequence>MANLLFENPIVVAAIGAFNGRLGDPDAVGAVQGLIDLVRAEIRVNAAHFAETEAQLAVARRRYLEALLEAALALARAEDDVAAGDDNPELDARRAAYAELLDGACHALELHLVLRQALEFLLLLRAAAYARARAPLLPGVLAAAAAAYAIAYAATGGAVVPRPASLVRIAVLLMCFLFGFLG</sequence>
<gene>
    <name evidence="2" type="ORF">URODEC1_LOCUS37101</name>
    <name evidence="3" type="ORF">URODEC1_LOCUS41136</name>
</gene>
<dbReference type="AlphaFoldDB" id="A0ABC8YUY9"/>
<evidence type="ECO:0000256" key="1">
    <source>
        <dbReference type="SAM" id="Phobius"/>
    </source>
</evidence>
<proteinExistence type="predicted"/>
<accession>A0ABC8YUY9</accession>
<organism evidence="2 4">
    <name type="scientific">Urochloa decumbens</name>
    <dbReference type="NCBI Taxonomy" id="240449"/>
    <lineage>
        <taxon>Eukaryota</taxon>
        <taxon>Viridiplantae</taxon>
        <taxon>Streptophyta</taxon>
        <taxon>Embryophyta</taxon>
        <taxon>Tracheophyta</taxon>
        <taxon>Spermatophyta</taxon>
        <taxon>Magnoliopsida</taxon>
        <taxon>Liliopsida</taxon>
        <taxon>Poales</taxon>
        <taxon>Poaceae</taxon>
        <taxon>PACMAD clade</taxon>
        <taxon>Panicoideae</taxon>
        <taxon>Panicodae</taxon>
        <taxon>Paniceae</taxon>
        <taxon>Melinidinae</taxon>
        <taxon>Urochloa</taxon>
    </lineage>
</organism>
<dbReference type="Proteomes" id="UP001497457">
    <property type="component" value="Chromosome 17b"/>
</dbReference>
<evidence type="ECO:0000313" key="2">
    <source>
        <dbReference type="EMBL" id="CAL4947957.1"/>
    </source>
</evidence>
<dbReference type="EMBL" id="OZ075127">
    <property type="protein sequence ID" value="CAL4947957.1"/>
    <property type="molecule type" value="Genomic_DNA"/>
</dbReference>